<reference evidence="1" key="1">
    <citation type="submission" date="2020-08" db="EMBL/GenBank/DDBJ databases">
        <title>Genome public.</title>
        <authorList>
            <person name="Liu C."/>
            <person name="Sun Q."/>
        </authorList>
    </citation>
    <scope>NUCLEOTIDE SEQUENCE</scope>
    <source>
        <strain evidence="1">NSJ-55</strain>
    </source>
</reference>
<sequence>MRLDYFDCISPLPLYLHNVGSIISPKLIDIAKISYYVYAQYVSHLRMTPEDYCDVYLKSEQVNFEQLFQTTKFDLVLTDDRFRQIITSALNFFFVETFQFYPEYKAFISTSNNNGELVATGIINRDNYAGIIDIILQRVHITPDENEIDDIKKAKNKRGIKIYKRMMEVRKKFQKNKGSNPNLTLPNIIASVAAKSESQNWSNIWDITIFQLFDVFERLQVIDSYGIISAQVAAWGDKENKFKFGLWTNNIYDDGKNTE</sequence>
<dbReference type="RefSeq" id="WP_186874844.1">
    <property type="nucleotide sequence ID" value="NZ_JACOPF010000001.1"/>
</dbReference>
<dbReference type="AlphaFoldDB" id="A0A923RP74"/>
<proteinExistence type="predicted"/>
<protein>
    <submittedName>
        <fullName evidence="1">Uncharacterized protein</fullName>
    </submittedName>
</protein>
<dbReference type="EMBL" id="JACOPF010000001">
    <property type="protein sequence ID" value="MBC5688214.1"/>
    <property type="molecule type" value="Genomic_DNA"/>
</dbReference>
<accession>A0A923RP74</accession>
<gene>
    <name evidence="1" type="ORF">H8S37_04630</name>
</gene>
<comment type="caution">
    <text evidence="1">The sequence shown here is derived from an EMBL/GenBank/DDBJ whole genome shotgun (WGS) entry which is preliminary data.</text>
</comment>
<dbReference type="Proteomes" id="UP000652477">
    <property type="component" value="Unassembled WGS sequence"/>
</dbReference>
<evidence type="ECO:0000313" key="2">
    <source>
        <dbReference type="Proteomes" id="UP000652477"/>
    </source>
</evidence>
<name>A0A923RP74_9FIRM</name>
<keyword evidence="2" id="KW-1185">Reference proteome</keyword>
<evidence type="ECO:0000313" key="1">
    <source>
        <dbReference type="EMBL" id="MBC5688214.1"/>
    </source>
</evidence>
<organism evidence="1 2">
    <name type="scientific">Mediterraneibacter hominis</name>
    <dbReference type="NCBI Taxonomy" id="2763054"/>
    <lineage>
        <taxon>Bacteria</taxon>
        <taxon>Bacillati</taxon>
        <taxon>Bacillota</taxon>
        <taxon>Clostridia</taxon>
        <taxon>Lachnospirales</taxon>
        <taxon>Lachnospiraceae</taxon>
        <taxon>Mediterraneibacter</taxon>
    </lineage>
</organism>